<dbReference type="SUPFAM" id="SSF103196">
    <property type="entry name" value="Roadblock/LC7 domain"/>
    <property type="match status" value="1"/>
</dbReference>
<dbReference type="AlphaFoldDB" id="B5IHD7"/>
<dbReference type="GeneID" id="8827157"/>
<dbReference type="Gene3D" id="3.30.450.30">
    <property type="entry name" value="Dynein light chain 2a, cytoplasmic"/>
    <property type="match status" value="1"/>
</dbReference>
<dbReference type="Proteomes" id="UP000001400">
    <property type="component" value="Chromosome"/>
</dbReference>
<proteinExistence type="predicted"/>
<dbReference type="eggNOG" id="arCOG02603">
    <property type="taxonomic scope" value="Archaea"/>
</dbReference>
<evidence type="ECO:0000313" key="1">
    <source>
        <dbReference type="EMBL" id="ADD08028.1"/>
    </source>
</evidence>
<dbReference type="KEGG" id="abi:Aboo_0216"/>
<dbReference type="STRING" id="439481.Aboo_0216"/>
<name>B5IHD7_ACIB4</name>
<protein>
    <submittedName>
        <fullName evidence="1">Roadblock/LC7 family protein</fullName>
    </submittedName>
</protein>
<gene>
    <name evidence="1" type="ordered locus">Aboo_0216</name>
</gene>
<organism evidence="1 2">
    <name type="scientific">Aciduliprofundum boonei (strain DSM 19572 / T469)</name>
    <dbReference type="NCBI Taxonomy" id="439481"/>
    <lineage>
        <taxon>Archaea</taxon>
        <taxon>Methanobacteriati</taxon>
        <taxon>Thermoplasmatota</taxon>
        <taxon>DHVE2 group</taxon>
        <taxon>Candidatus Aciduliprofundum</taxon>
    </lineage>
</organism>
<accession>B5IHD7</accession>
<keyword evidence="2" id="KW-1185">Reference proteome</keyword>
<dbReference type="EMBL" id="CP001941">
    <property type="protein sequence ID" value="ADD08028.1"/>
    <property type="molecule type" value="Genomic_DNA"/>
</dbReference>
<evidence type="ECO:0000313" key="2">
    <source>
        <dbReference type="Proteomes" id="UP000001400"/>
    </source>
</evidence>
<sequence length="90" mass="10116">MKGYAIIGKDGKFIEGRLPDGLDKDKFCIMCAAAFGSGYTAQREIKDMTFKVVIEGGKDNIIIREFDQKKLVVIIGSEEDLEKFMKGEYL</sequence>
<dbReference type="HOGENOM" id="CLU_2433663_0_0_2"/>
<reference evidence="1" key="1">
    <citation type="submission" date="2010-02" db="EMBL/GenBank/DDBJ databases">
        <title>Complete sequence of Aciduliprofundum boonei T469.</title>
        <authorList>
            <consortium name="US DOE Joint Genome Institute"/>
            <person name="Lucas S."/>
            <person name="Copeland A."/>
            <person name="Lapidus A."/>
            <person name="Cheng J.-F."/>
            <person name="Bruce D."/>
            <person name="Goodwin L."/>
            <person name="Pitluck S."/>
            <person name="Saunders E."/>
            <person name="Detter J.C."/>
            <person name="Han C."/>
            <person name="Tapia R."/>
            <person name="Land M."/>
            <person name="Hauser L."/>
            <person name="Kyrpides N."/>
            <person name="Mikhailova N."/>
            <person name="Flores G."/>
            <person name="Reysenbach A.-L."/>
            <person name="Woyke T."/>
        </authorList>
    </citation>
    <scope>NUCLEOTIDE SEQUENCE</scope>
    <source>
        <strain evidence="1">T469</strain>
    </source>
</reference>
<dbReference type="RefSeq" id="WP_008086628.1">
    <property type="nucleotide sequence ID" value="NC_013926.1"/>
</dbReference>